<gene>
    <name evidence="2" type="ORF">FB465_6051</name>
</gene>
<proteinExistence type="predicted"/>
<organism evidence="2 3">
    <name type="scientific">Kitasatospora atroaurantiaca</name>
    <dbReference type="NCBI Taxonomy" id="285545"/>
    <lineage>
        <taxon>Bacteria</taxon>
        <taxon>Bacillati</taxon>
        <taxon>Actinomycetota</taxon>
        <taxon>Actinomycetes</taxon>
        <taxon>Kitasatosporales</taxon>
        <taxon>Streptomycetaceae</taxon>
        <taxon>Kitasatospora</taxon>
    </lineage>
</organism>
<sequence length="114" mass="12193">MTRGPSDTPEQEFVEATVELRDGTDADELVEWCAGHGIDVLPMSAGALLTGPAFRFEEAFGMSPGGRSRPLTLPVPQDLRETVQSVTVLPIPELHTGDSPSARRPSPGEPPEKT</sequence>
<dbReference type="AlphaFoldDB" id="A0A561EZ55"/>
<protein>
    <submittedName>
        <fullName evidence="2">Uncharacterized protein</fullName>
    </submittedName>
</protein>
<accession>A0A561EZ55</accession>
<dbReference type="OrthoDB" id="4253436at2"/>
<dbReference type="EMBL" id="VIVR01000001">
    <property type="protein sequence ID" value="TWE20892.1"/>
    <property type="molecule type" value="Genomic_DNA"/>
</dbReference>
<feature type="region of interest" description="Disordered" evidence="1">
    <location>
        <begin position="90"/>
        <end position="114"/>
    </location>
</feature>
<evidence type="ECO:0000313" key="2">
    <source>
        <dbReference type="EMBL" id="TWE20892.1"/>
    </source>
</evidence>
<dbReference type="RefSeq" id="WP_145795528.1">
    <property type="nucleotide sequence ID" value="NZ_BAAABR010000047.1"/>
</dbReference>
<comment type="caution">
    <text evidence="2">The sequence shown here is derived from an EMBL/GenBank/DDBJ whole genome shotgun (WGS) entry which is preliminary data.</text>
</comment>
<dbReference type="Proteomes" id="UP000318416">
    <property type="component" value="Unassembled WGS sequence"/>
</dbReference>
<name>A0A561EZ55_9ACTN</name>
<evidence type="ECO:0000256" key="1">
    <source>
        <dbReference type="SAM" id="MobiDB-lite"/>
    </source>
</evidence>
<reference evidence="2 3" key="1">
    <citation type="submission" date="2019-06" db="EMBL/GenBank/DDBJ databases">
        <title>Sequencing the genomes of 1000 actinobacteria strains.</title>
        <authorList>
            <person name="Klenk H.-P."/>
        </authorList>
    </citation>
    <scope>NUCLEOTIDE SEQUENCE [LARGE SCALE GENOMIC DNA]</scope>
    <source>
        <strain evidence="2 3">DSM 41649</strain>
    </source>
</reference>
<evidence type="ECO:0000313" key="3">
    <source>
        <dbReference type="Proteomes" id="UP000318416"/>
    </source>
</evidence>
<keyword evidence="3" id="KW-1185">Reference proteome</keyword>